<name>A0A162NFS8_PHYB8</name>
<accession>A0A162NFS8</accession>
<keyword evidence="13" id="KW-0469">Meiosis</keyword>
<evidence type="ECO:0000313" key="16">
    <source>
        <dbReference type="EMBL" id="OAD73828.1"/>
    </source>
</evidence>
<evidence type="ECO:0000259" key="15">
    <source>
        <dbReference type="Pfam" id="PF02732"/>
    </source>
</evidence>
<keyword evidence="17" id="KW-1185">Reference proteome</keyword>
<keyword evidence="11" id="KW-0234">DNA repair</keyword>
<evidence type="ECO:0000256" key="12">
    <source>
        <dbReference type="ARBA" id="ARBA00023242"/>
    </source>
</evidence>
<dbReference type="GO" id="GO:0048476">
    <property type="term" value="C:Holliday junction resolvase complex"/>
    <property type="evidence" value="ECO:0007669"/>
    <property type="project" value="InterPro"/>
</dbReference>
<evidence type="ECO:0000256" key="11">
    <source>
        <dbReference type="ARBA" id="ARBA00023204"/>
    </source>
</evidence>
<keyword evidence="7" id="KW-0227">DNA damage</keyword>
<keyword evidence="6" id="KW-0255">Endonuclease</keyword>
<evidence type="ECO:0000313" key="17">
    <source>
        <dbReference type="Proteomes" id="UP000077315"/>
    </source>
</evidence>
<keyword evidence="10" id="KW-0233">DNA recombination</keyword>
<dbReference type="PANTHER" id="PTHR21077:SF5">
    <property type="entry name" value="CROSSOVER JUNCTION ENDONUCLEASE MMS4"/>
    <property type="match status" value="1"/>
</dbReference>
<dbReference type="GO" id="GO:0031297">
    <property type="term" value="P:replication fork processing"/>
    <property type="evidence" value="ECO:0007669"/>
    <property type="project" value="TreeGrafter"/>
</dbReference>
<dbReference type="Proteomes" id="UP000077315">
    <property type="component" value="Unassembled WGS sequence"/>
</dbReference>
<protein>
    <recommendedName>
        <fullName evidence="15">ERCC4 domain-containing protein</fullName>
    </recommendedName>
</protein>
<dbReference type="EMBL" id="KV440980">
    <property type="protein sequence ID" value="OAD73828.1"/>
    <property type="molecule type" value="Genomic_DNA"/>
</dbReference>
<dbReference type="InterPro" id="IPR006166">
    <property type="entry name" value="ERCC4_domain"/>
</dbReference>
<evidence type="ECO:0000256" key="5">
    <source>
        <dbReference type="ARBA" id="ARBA00022723"/>
    </source>
</evidence>
<dbReference type="Pfam" id="PF02732">
    <property type="entry name" value="ERCC4"/>
    <property type="match status" value="1"/>
</dbReference>
<dbReference type="InterPro" id="IPR042530">
    <property type="entry name" value="EME1/EME2_C"/>
</dbReference>
<keyword evidence="12" id="KW-0539">Nucleus</keyword>
<dbReference type="STRING" id="763407.A0A162NFS8"/>
<evidence type="ECO:0000256" key="8">
    <source>
        <dbReference type="ARBA" id="ARBA00022801"/>
    </source>
</evidence>
<comment type="similarity">
    <text evidence="3">Belongs to the EME1/MMS4 family.</text>
</comment>
<keyword evidence="5" id="KW-0479">Metal-binding</keyword>
<gene>
    <name evidence="16" type="ORF">PHYBLDRAFT_145297</name>
</gene>
<feature type="compositionally biased region" description="Basic residues" evidence="14">
    <location>
        <begin position="411"/>
        <end position="421"/>
    </location>
</feature>
<dbReference type="Gene3D" id="1.10.150.670">
    <property type="entry name" value="Crossover junction endonuclease EME1, DNA-binding domain"/>
    <property type="match status" value="1"/>
</dbReference>
<keyword evidence="9" id="KW-0460">Magnesium</keyword>
<dbReference type="RefSeq" id="XP_018291868.1">
    <property type="nucleotide sequence ID" value="XM_018431409.1"/>
</dbReference>
<dbReference type="OrthoDB" id="343092at2759"/>
<dbReference type="VEuPathDB" id="FungiDB:PHYBLDRAFT_145297"/>
<evidence type="ECO:0000256" key="7">
    <source>
        <dbReference type="ARBA" id="ARBA00022763"/>
    </source>
</evidence>
<evidence type="ECO:0000256" key="9">
    <source>
        <dbReference type="ARBA" id="ARBA00022842"/>
    </source>
</evidence>
<evidence type="ECO:0000256" key="14">
    <source>
        <dbReference type="SAM" id="MobiDB-lite"/>
    </source>
</evidence>
<reference evidence="17" key="1">
    <citation type="submission" date="2015-06" db="EMBL/GenBank/DDBJ databases">
        <title>Expansion of signal transduction pathways in fungi by whole-genome duplication.</title>
        <authorList>
            <consortium name="DOE Joint Genome Institute"/>
            <person name="Corrochano L.M."/>
            <person name="Kuo A."/>
            <person name="Marcet-Houben M."/>
            <person name="Polaino S."/>
            <person name="Salamov A."/>
            <person name="Villalobos J.M."/>
            <person name="Alvarez M.I."/>
            <person name="Avalos J."/>
            <person name="Benito E.P."/>
            <person name="Benoit I."/>
            <person name="Burger G."/>
            <person name="Camino L.P."/>
            <person name="Canovas D."/>
            <person name="Cerda-Olmedo E."/>
            <person name="Cheng J.-F."/>
            <person name="Dominguez A."/>
            <person name="Elias M."/>
            <person name="Eslava A.P."/>
            <person name="Glaser F."/>
            <person name="Grimwood J."/>
            <person name="Gutierrez G."/>
            <person name="Heitman J."/>
            <person name="Henrissat B."/>
            <person name="Iturriaga E.A."/>
            <person name="Lang B.F."/>
            <person name="Lavin J.L."/>
            <person name="Lee S."/>
            <person name="Li W."/>
            <person name="Lindquist E."/>
            <person name="Lopez-Garcia S."/>
            <person name="Luque E.M."/>
            <person name="Marcos A.T."/>
            <person name="Martin J."/>
            <person name="McCluskey K."/>
            <person name="Medina H.R."/>
            <person name="Miralles-Duran A."/>
            <person name="Miyazaki A."/>
            <person name="Munoz-Torres E."/>
            <person name="Oguiza J.A."/>
            <person name="Ohm R."/>
            <person name="Olmedo M."/>
            <person name="Orejas M."/>
            <person name="Ortiz-Castellanos L."/>
            <person name="Pisabarro A.G."/>
            <person name="Rodriguez-Romero J."/>
            <person name="Ruiz-Herrera J."/>
            <person name="Ruiz-Vazquez R."/>
            <person name="Sanz C."/>
            <person name="Schackwitz W."/>
            <person name="Schmutz J."/>
            <person name="Shahriari M."/>
            <person name="Shelest E."/>
            <person name="Silva-Franco F."/>
            <person name="Soanes D."/>
            <person name="Syed K."/>
            <person name="Tagua V.G."/>
            <person name="Talbot N.J."/>
            <person name="Thon M."/>
            <person name="De vries R.P."/>
            <person name="Wiebenga A."/>
            <person name="Yadav J.S."/>
            <person name="Braun E.L."/>
            <person name="Baker S."/>
            <person name="Garre V."/>
            <person name="Horwitz B."/>
            <person name="Torres-Martinez S."/>
            <person name="Idnurm A."/>
            <person name="Herrera-Estrella A."/>
            <person name="Gabaldon T."/>
            <person name="Grigoriev I.V."/>
        </authorList>
    </citation>
    <scope>NUCLEOTIDE SEQUENCE [LARGE SCALE GENOMIC DNA]</scope>
    <source>
        <strain evidence="17">NRRL 1555(-)</strain>
    </source>
</reference>
<feature type="domain" description="ERCC4" evidence="15">
    <location>
        <begin position="267"/>
        <end position="465"/>
    </location>
</feature>
<dbReference type="InterPro" id="IPR033310">
    <property type="entry name" value="Mms4/EME1/EME2"/>
</dbReference>
<feature type="compositionally biased region" description="Basic and acidic residues" evidence="14">
    <location>
        <begin position="201"/>
        <end position="248"/>
    </location>
</feature>
<dbReference type="GO" id="GO:0046872">
    <property type="term" value="F:metal ion binding"/>
    <property type="evidence" value="ECO:0007669"/>
    <property type="project" value="UniProtKB-KW"/>
</dbReference>
<sequence>MSSVHLDRMVDQVSELCSSETRADIRADLEKTLSVELTLNRIWDGLFIRQSNSNTLIILDSDDEEVATTSVESNHRQSIAIPTISTAKASGDKSSLDITTTPSSPLNEFAWDSDNDSLPSPSALVSHILSNKKKMRSAKVIEIDDLDDIEVRSSLPQPKKKQKQKEAAEYMPSYIWEWDDLDMDENVGSSSNSTPKNSSQKKREREEAKEERARKKKEEQEEKKRKQEALKAEKEAQKAQKKLHEQANKLRTNRSQALPEMIVYLDSDFEKSNVGKLLQTQLTEKDVEVHILSRPAPYTISWKRKQQAEWDEDTQQFIPFSSIRIKDEAFVLVFVTIERLCDLMETRSLESFVEIIQEDAGSKQILMMLEGLEPYFKKRILIASRQFQATVLENMQSSQVGGAREEQRATQKSRKQPKKRTLQTLAESGPTKEEIEEALTLLQMMKNVMIVPTVDEVDSVEWLMTLTGNIAHGIYKARGAAGNHAPARAGADSEDNWSRMLQEIQLCTPAVAKSIIKAYPTVESLYRGYQLASSQKEAEELLADIEVERAALSGRDRFVNKAMSKKIYTIFMNDDPNHKIA</sequence>
<dbReference type="Gene3D" id="1.10.8.10">
    <property type="entry name" value="DNA helicase RuvA subunit, C-terminal domain"/>
    <property type="match status" value="1"/>
</dbReference>
<dbReference type="GO" id="GO:0006302">
    <property type="term" value="P:double-strand break repair"/>
    <property type="evidence" value="ECO:0007669"/>
    <property type="project" value="TreeGrafter"/>
</dbReference>
<dbReference type="GO" id="GO:0000712">
    <property type="term" value="P:resolution of meiotic recombination intermediates"/>
    <property type="evidence" value="ECO:0007669"/>
    <property type="project" value="TreeGrafter"/>
</dbReference>
<keyword evidence="4" id="KW-0540">Nuclease</keyword>
<evidence type="ECO:0000256" key="2">
    <source>
        <dbReference type="ARBA" id="ARBA00004123"/>
    </source>
</evidence>
<evidence type="ECO:0000256" key="3">
    <source>
        <dbReference type="ARBA" id="ARBA00005313"/>
    </source>
</evidence>
<organism evidence="16 17">
    <name type="scientific">Phycomyces blakesleeanus (strain ATCC 8743b / DSM 1359 / FGSC 10004 / NBRC 33097 / NRRL 1555)</name>
    <dbReference type="NCBI Taxonomy" id="763407"/>
    <lineage>
        <taxon>Eukaryota</taxon>
        <taxon>Fungi</taxon>
        <taxon>Fungi incertae sedis</taxon>
        <taxon>Mucoromycota</taxon>
        <taxon>Mucoromycotina</taxon>
        <taxon>Mucoromycetes</taxon>
        <taxon>Mucorales</taxon>
        <taxon>Phycomycetaceae</taxon>
        <taxon>Phycomyces</taxon>
    </lineage>
</organism>
<dbReference type="PANTHER" id="PTHR21077">
    <property type="entry name" value="EME1 PROTEIN"/>
    <property type="match status" value="1"/>
</dbReference>
<dbReference type="Gene3D" id="3.40.50.10130">
    <property type="match status" value="1"/>
</dbReference>
<evidence type="ECO:0000256" key="6">
    <source>
        <dbReference type="ARBA" id="ARBA00022759"/>
    </source>
</evidence>
<comment type="cofactor">
    <cofactor evidence="1">
        <name>Mg(2+)</name>
        <dbReference type="ChEBI" id="CHEBI:18420"/>
    </cofactor>
</comment>
<evidence type="ECO:0000256" key="10">
    <source>
        <dbReference type="ARBA" id="ARBA00023172"/>
    </source>
</evidence>
<evidence type="ECO:0000256" key="1">
    <source>
        <dbReference type="ARBA" id="ARBA00001946"/>
    </source>
</evidence>
<dbReference type="GO" id="GO:0005634">
    <property type="term" value="C:nucleus"/>
    <property type="evidence" value="ECO:0007669"/>
    <property type="project" value="UniProtKB-SubCell"/>
</dbReference>
<dbReference type="GeneID" id="28992315"/>
<dbReference type="InParanoid" id="A0A162NFS8"/>
<feature type="compositionally biased region" description="Low complexity" evidence="14">
    <location>
        <begin position="189"/>
        <end position="198"/>
    </location>
</feature>
<feature type="region of interest" description="Disordered" evidence="14">
    <location>
        <begin position="398"/>
        <end position="429"/>
    </location>
</feature>
<dbReference type="GO" id="GO:0008821">
    <property type="term" value="F:crossover junction DNA endonuclease activity"/>
    <property type="evidence" value="ECO:0007669"/>
    <property type="project" value="TreeGrafter"/>
</dbReference>
<feature type="region of interest" description="Disordered" evidence="14">
    <location>
        <begin position="185"/>
        <end position="252"/>
    </location>
</feature>
<dbReference type="GO" id="GO:0031573">
    <property type="term" value="P:mitotic intra-S DNA damage checkpoint signaling"/>
    <property type="evidence" value="ECO:0007669"/>
    <property type="project" value="TreeGrafter"/>
</dbReference>
<comment type="subcellular location">
    <subcellularLocation>
        <location evidence="2">Nucleus</location>
    </subcellularLocation>
</comment>
<dbReference type="GO" id="GO:0003677">
    <property type="term" value="F:DNA binding"/>
    <property type="evidence" value="ECO:0007669"/>
    <property type="project" value="InterPro"/>
</dbReference>
<evidence type="ECO:0000256" key="4">
    <source>
        <dbReference type="ARBA" id="ARBA00022722"/>
    </source>
</evidence>
<dbReference type="Pfam" id="PF21292">
    <property type="entry name" value="EME1-MUS81_C"/>
    <property type="match status" value="1"/>
</dbReference>
<dbReference type="AlphaFoldDB" id="A0A162NFS8"/>
<evidence type="ECO:0000256" key="13">
    <source>
        <dbReference type="ARBA" id="ARBA00023254"/>
    </source>
</evidence>
<proteinExistence type="inferred from homology"/>
<keyword evidence="8" id="KW-0378">Hydrolase</keyword>